<evidence type="ECO:0000313" key="13">
    <source>
        <dbReference type="EMBL" id="PVX85092.1"/>
    </source>
</evidence>
<comment type="subcellular location">
    <subcellularLocation>
        <location evidence="1">Cell outer membrane</location>
        <topology evidence="1">Multi-pass membrane protein</topology>
    </subcellularLocation>
</comment>
<dbReference type="PANTHER" id="PTHR34501">
    <property type="entry name" value="PROTEIN YDDL-RELATED"/>
    <property type="match status" value="1"/>
</dbReference>
<keyword evidence="8" id="KW-0626">Porin</keyword>
<feature type="signal peptide" evidence="11">
    <location>
        <begin position="1"/>
        <end position="26"/>
    </location>
</feature>
<evidence type="ECO:0000256" key="11">
    <source>
        <dbReference type="SAM" id="SignalP"/>
    </source>
</evidence>
<evidence type="ECO:0000313" key="14">
    <source>
        <dbReference type="Proteomes" id="UP000245712"/>
    </source>
</evidence>
<dbReference type="PRINTS" id="PR00184">
    <property type="entry name" value="NEISSPPORIN"/>
</dbReference>
<name>A0ABX5KSP9_9BURK</name>
<evidence type="ECO:0000256" key="5">
    <source>
        <dbReference type="ARBA" id="ARBA00022692"/>
    </source>
</evidence>
<keyword evidence="9" id="KW-0472">Membrane</keyword>
<dbReference type="Proteomes" id="UP000245712">
    <property type="component" value="Unassembled WGS sequence"/>
</dbReference>
<keyword evidence="7" id="KW-0406">Ion transport</keyword>
<accession>A0ABX5KSP9</accession>
<dbReference type="Pfam" id="PF13609">
    <property type="entry name" value="Porin_4"/>
    <property type="match status" value="1"/>
</dbReference>
<feature type="chain" id="PRO_5045815452" evidence="11">
    <location>
        <begin position="27"/>
        <end position="370"/>
    </location>
</feature>
<dbReference type="InterPro" id="IPR033900">
    <property type="entry name" value="Gram_neg_porin_domain"/>
</dbReference>
<organism evidence="13 14">
    <name type="scientific">Paraburkholderia unamae</name>
    <dbReference type="NCBI Taxonomy" id="219649"/>
    <lineage>
        <taxon>Bacteria</taxon>
        <taxon>Pseudomonadati</taxon>
        <taxon>Pseudomonadota</taxon>
        <taxon>Betaproteobacteria</taxon>
        <taxon>Burkholderiales</taxon>
        <taxon>Burkholderiaceae</taxon>
        <taxon>Paraburkholderia</taxon>
    </lineage>
</organism>
<dbReference type="Gene3D" id="2.40.160.10">
    <property type="entry name" value="Porin"/>
    <property type="match status" value="1"/>
</dbReference>
<evidence type="ECO:0000256" key="2">
    <source>
        <dbReference type="ARBA" id="ARBA00011233"/>
    </source>
</evidence>
<dbReference type="SUPFAM" id="SSF56935">
    <property type="entry name" value="Porins"/>
    <property type="match status" value="1"/>
</dbReference>
<dbReference type="InterPro" id="IPR023614">
    <property type="entry name" value="Porin_dom_sf"/>
</dbReference>
<dbReference type="RefSeq" id="WP_116610681.1">
    <property type="nucleotide sequence ID" value="NZ_CAJZAT010000006.1"/>
</dbReference>
<evidence type="ECO:0000256" key="6">
    <source>
        <dbReference type="ARBA" id="ARBA00022729"/>
    </source>
</evidence>
<keyword evidence="14" id="KW-1185">Reference proteome</keyword>
<keyword evidence="3" id="KW-0813">Transport</keyword>
<proteinExistence type="predicted"/>
<protein>
    <submittedName>
        <fullName evidence="13">Porin</fullName>
    </submittedName>
</protein>
<gene>
    <name evidence="13" type="ORF">C7402_104336</name>
</gene>
<reference evidence="13 14" key="1">
    <citation type="submission" date="2018-05" db="EMBL/GenBank/DDBJ databases">
        <title>Genomic Encyclopedia of Type Strains, Phase IV (KMG-V): Genome sequencing to study the core and pangenomes of soil and plant-associated prokaryotes.</title>
        <authorList>
            <person name="Whitman W."/>
        </authorList>
    </citation>
    <scope>NUCLEOTIDE SEQUENCE [LARGE SCALE GENOMIC DNA]</scope>
    <source>
        <strain evidence="13 14">SCZa-39</strain>
    </source>
</reference>
<evidence type="ECO:0000259" key="12">
    <source>
        <dbReference type="Pfam" id="PF13609"/>
    </source>
</evidence>
<keyword evidence="10" id="KW-0998">Cell outer membrane</keyword>
<keyword evidence="5" id="KW-0812">Transmembrane</keyword>
<comment type="caution">
    <text evidence="13">The sequence shown here is derived from an EMBL/GenBank/DDBJ whole genome shotgun (WGS) entry which is preliminary data.</text>
</comment>
<dbReference type="PANTHER" id="PTHR34501:SF9">
    <property type="entry name" value="MAJOR OUTER MEMBRANE PROTEIN P.IA"/>
    <property type="match status" value="1"/>
</dbReference>
<evidence type="ECO:0000256" key="3">
    <source>
        <dbReference type="ARBA" id="ARBA00022448"/>
    </source>
</evidence>
<sequence length="370" mass="39454">MKRTFWRQAGLACLAATPLASTTAHAQSSVTLYGLIDVSAIYTSNQGGGRSYAMASGTTRGSRFGLLGTEDLGGGTRAIFRLENGFDVTDGSLGQGGLMFGRQAYVGLENDRLGRLTFGRQYESMVDYVAQLTSADWSVYMEHPGDMDLTNRGVRVNNAVRYANSYGGFTGSAMYSFGGVAGSFGSNSMWSLGGSYADGPLYAGFGMTYARQPGNLSPGTFWKETNSAVGEFALAAHSFFTVGGGASYQFGKVKLSGDITHVEYKQGFEGQDVNFMNYEVNGMVFFTPALSAGLGVTYTDGSVDANDGDPRYLQYNAVLNYALSKRTQLYAFATMQRALGDAQVAQVTQFIAASSSNMQSAVGIGLRHAF</sequence>
<keyword evidence="6 11" id="KW-0732">Signal</keyword>
<dbReference type="EMBL" id="QEOB01000004">
    <property type="protein sequence ID" value="PVX85092.1"/>
    <property type="molecule type" value="Genomic_DNA"/>
</dbReference>
<comment type="subunit">
    <text evidence="2">Homotrimer.</text>
</comment>
<evidence type="ECO:0000256" key="10">
    <source>
        <dbReference type="ARBA" id="ARBA00023237"/>
    </source>
</evidence>
<evidence type="ECO:0000256" key="7">
    <source>
        <dbReference type="ARBA" id="ARBA00023065"/>
    </source>
</evidence>
<dbReference type="InterPro" id="IPR002299">
    <property type="entry name" value="Porin_Neis"/>
</dbReference>
<dbReference type="InterPro" id="IPR050298">
    <property type="entry name" value="Gram-neg_bact_OMP"/>
</dbReference>
<keyword evidence="4" id="KW-1134">Transmembrane beta strand</keyword>
<feature type="domain" description="Porin" evidence="12">
    <location>
        <begin position="12"/>
        <end position="337"/>
    </location>
</feature>
<evidence type="ECO:0000256" key="1">
    <source>
        <dbReference type="ARBA" id="ARBA00004571"/>
    </source>
</evidence>
<dbReference type="CDD" id="cd00342">
    <property type="entry name" value="gram_neg_porins"/>
    <property type="match status" value="1"/>
</dbReference>
<evidence type="ECO:0000256" key="4">
    <source>
        <dbReference type="ARBA" id="ARBA00022452"/>
    </source>
</evidence>
<evidence type="ECO:0000256" key="8">
    <source>
        <dbReference type="ARBA" id="ARBA00023114"/>
    </source>
</evidence>
<evidence type="ECO:0000256" key="9">
    <source>
        <dbReference type="ARBA" id="ARBA00023136"/>
    </source>
</evidence>